<dbReference type="PANTHER" id="PTHR43649:SF12">
    <property type="entry name" value="DIACETYLCHITOBIOSE BINDING PROTEIN DASA"/>
    <property type="match status" value="1"/>
</dbReference>
<dbReference type="InterPro" id="IPR050490">
    <property type="entry name" value="Bact_solute-bd_prot1"/>
</dbReference>
<dbReference type="SUPFAM" id="SSF53850">
    <property type="entry name" value="Periplasmic binding protein-like II"/>
    <property type="match status" value="1"/>
</dbReference>
<accession>A0A917ZWS9</accession>
<gene>
    <name evidence="1" type="ORF">GCM10012280_49250</name>
</gene>
<reference evidence="1" key="2">
    <citation type="submission" date="2020-09" db="EMBL/GenBank/DDBJ databases">
        <authorList>
            <person name="Sun Q."/>
            <person name="Zhou Y."/>
        </authorList>
    </citation>
    <scope>NUCLEOTIDE SEQUENCE</scope>
    <source>
        <strain evidence="1">CGMCC 4.7201</strain>
    </source>
</reference>
<dbReference type="Pfam" id="PF13416">
    <property type="entry name" value="SBP_bac_8"/>
    <property type="match status" value="1"/>
</dbReference>
<dbReference type="InterPro" id="IPR006059">
    <property type="entry name" value="SBP"/>
</dbReference>
<keyword evidence="2" id="KW-1185">Reference proteome</keyword>
<dbReference type="EMBL" id="BMMS01000023">
    <property type="protein sequence ID" value="GGO94430.1"/>
    <property type="molecule type" value="Genomic_DNA"/>
</dbReference>
<dbReference type="Gene3D" id="3.40.190.10">
    <property type="entry name" value="Periplasmic binding protein-like II"/>
    <property type="match status" value="1"/>
</dbReference>
<organism evidence="1 2">
    <name type="scientific">Wenjunlia tyrosinilytica</name>
    <dbReference type="NCBI Taxonomy" id="1544741"/>
    <lineage>
        <taxon>Bacteria</taxon>
        <taxon>Bacillati</taxon>
        <taxon>Actinomycetota</taxon>
        <taxon>Actinomycetes</taxon>
        <taxon>Kitasatosporales</taxon>
        <taxon>Streptomycetaceae</taxon>
        <taxon>Wenjunlia</taxon>
    </lineage>
</organism>
<comment type="caution">
    <text evidence="1">The sequence shown here is derived from an EMBL/GenBank/DDBJ whole genome shotgun (WGS) entry which is preliminary data.</text>
</comment>
<evidence type="ECO:0000313" key="2">
    <source>
        <dbReference type="Proteomes" id="UP000641932"/>
    </source>
</evidence>
<protein>
    <submittedName>
        <fullName evidence="1">Membrane protein</fullName>
    </submittedName>
</protein>
<proteinExistence type="predicted"/>
<dbReference type="PANTHER" id="PTHR43649">
    <property type="entry name" value="ARABINOSE-BINDING PROTEIN-RELATED"/>
    <property type="match status" value="1"/>
</dbReference>
<name>A0A917ZWS9_9ACTN</name>
<dbReference type="Proteomes" id="UP000641932">
    <property type="component" value="Unassembled WGS sequence"/>
</dbReference>
<evidence type="ECO:0000313" key="1">
    <source>
        <dbReference type="EMBL" id="GGO94430.1"/>
    </source>
</evidence>
<dbReference type="AlphaFoldDB" id="A0A917ZWS9"/>
<reference evidence="1" key="1">
    <citation type="journal article" date="2014" name="Int. J. Syst. Evol. Microbiol.">
        <title>Complete genome sequence of Corynebacterium casei LMG S-19264T (=DSM 44701T), isolated from a smear-ripened cheese.</title>
        <authorList>
            <consortium name="US DOE Joint Genome Institute (JGI-PGF)"/>
            <person name="Walter F."/>
            <person name="Albersmeier A."/>
            <person name="Kalinowski J."/>
            <person name="Ruckert C."/>
        </authorList>
    </citation>
    <scope>NUCLEOTIDE SEQUENCE</scope>
    <source>
        <strain evidence="1">CGMCC 4.7201</strain>
    </source>
</reference>
<sequence>MNAPRLRGLCWDHARCVQPMKAAAARYAAEHGVLVTWDTRPLAAFNDQPLSELPDRYDLVFIDHPTVAATALSGRLTALDTILHPQVLADVASDSVGGSQDTYVWDRHTWAIGVDAACQVAAHRRDLLERLGRAVPRTWSHVVDLAGRHPGAVAMPLYPSDALCSLLSLSAQYDPASLPGSPSWPHPEALALLCRIARAVDTACFELNPPQLLDRMAEGDTIAFAPLVFGYTNRSRPGAPGHRLHFSDLPSPTGRPGGALLGGAGIAVPSTSAHPAEAAHFAAWCARTDVQRDIVVANGGQPASRAVWEDPASDAAVGGFFRSTLKSMATARVRPRDPWWPDYALKASVELHRLLAARTGPAVIGAAMNRMLEEFGPTRGGTSAGASVLEP</sequence>